<dbReference type="PROSITE" id="PS50271">
    <property type="entry name" value="ZF_UBP"/>
    <property type="match status" value="1"/>
</dbReference>
<dbReference type="GO" id="GO:0004843">
    <property type="term" value="F:cysteine-type deubiquitinase activity"/>
    <property type="evidence" value="ECO:0007669"/>
    <property type="project" value="UniProtKB-EC"/>
</dbReference>
<evidence type="ECO:0000256" key="2">
    <source>
        <dbReference type="ARBA" id="ARBA00012759"/>
    </source>
</evidence>
<dbReference type="InterPro" id="IPR018200">
    <property type="entry name" value="USP_CS"/>
</dbReference>
<evidence type="ECO:0000259" key="8">
    <source>
        <dbReference type="PROSITE" id="PS50235"/>
    </source>
</evidence>
<dbReference type="InterPro" id="IPR038765">
    <property type="entry name" value="Papain-like_cys_pep_sf"/>
</dbReference>
<dbReference type="AlphaFoldDB" id="T2M2M0"/>
<dbReference type="Gene3D" id="3.30.40.10">
    <property type="entry name" value="Zinc/RING finger domain, C3HC4 (zinc finger)"/>
    <property type="match status" value="1"/>
</dbReference>
<dbReference type="EMBL" id="HAAD01000025">
    <property type="protein sequence ID" value="CDG66257.1"/>
    <property type="molecule type" value="mRNA"/>
</dbReference>
<dbReference type="Gene3D" id="3.90.70.10">
    <property type="entry name" value="Cysteine proteinases"/>
    <property type="match status" value="1"/>
</dbReference>
<dbReference type="Pfam" id="PF00443">
    <property type="entry name" value="UCH"/>
    <property type="match status" value="1"/>
</dbReference>
<evidence type="ECO:0000256" key="3">
    <source>
        <dbReference type="ARBA" id="ARBA00022723"/>
    </source>
</evidence>
<dbReference type="InterPro" id="IPR028889">
    <property type="entry name" value="USP"/>
</dbReference>
<evidence type="ECO:0000256" key="1">
    <source>
        <dbReference type="ARBA" id="ARBA00000707"/>
    </source>
</evidence>
<dbReference type="InterPro" id="IPR001394">
    <property type="entry name" value="Peptidase_C19_UCH"/>
</dbReference>
<dbReference type="PROSITE" id="PS50235">
    <property type="entry name" value="USP_3"/>
    <property type="match status" value="1"/>
</dbReference>
<feature type="domain" description="USP" evidence="8">
    <location>
        <begin position="149"/>
        <end position="488"/>
    </location>
</feature>
<reference evidence="10" key="1">
    <citation type="journal article" date="2013" name="Genome Biol. Evol.">
        <title>Punctuated emergences of genetic and phenotypic innovations in eumetazoan, bilaterian, euteleostome, and hominidae ancestors.</title>
        <authorList>
            <person name="Wenger Y."/>
            <person name="Galliot B."/>
        </authorList>
    </citation>
    <scope>NUCLEOTIDE SEQUENCE</scope>
    <source>
        <tissue evidence="10">Whole animals</tissue>
    </source>
</reference>
<evidence type="ECO:0000256" key="5">
    <source>
        <dbReference type="ARBA" id="ARBA00022833"/>
    </source>
</evidence>
<accession>T2M2M0</accession>
<protein>
    <recommendedName>
        <fullName evidence="2">ubiquitinyl hydrolase 1</fullName>
        <ecNumber evidence="2">3.4.19.12</ecNumber>
    </recommendedName>
</protein>
<dbReference type="OMA" id="KYWVKYL"/>
<dbReference type="PANTHER" id="PTHR21646:SF19">
    <property type="entry name" value="UBIQUITIN CARBOXYL-TERMINAL HYDROLASE 3"/>
    <property type="match status" value="1"/>
</dbReference>
<keyword evidence="5" id="KW-0862">Zinc</keyword>
<dbReference type="PANTHER" id="PTHR21646">
    <property type="entry name" value="UBIQUITIN CARBOXYL-TERMINAL HYDROLASE"/>
    <property type="match status" value="1"/>
</dbReference>
<dbReference type="SUPFAM" id="SSF54001">
    <property type="entry name" value="Cysteine proteinases"/>
    <property type="match status" value="1"/>
</dbReference>
<dbReference type="KEGG" id="hmg:100201348"/>
<keyword evidence="3" id="KW-0479">Metal-binding</keyword>
<evidence type="ECO:0000256" key="7">
    <source>
        <dbReference type="SAM" id="MobiDB-lite"/>
    </source>
</evidence>
<dbReference type="SUPFAM" id="SSF57850">
    <property type="entry name" value="RING/U-box"/>
    <property type="match status" value="1"/>
</dbReference>
<organism evidence="10">
    <name type="scientific">Hydra vulgaris</name>
    <name type="common">Hydra</name>
    <name type="synonym">Hydra attenuata</name>
    <dbReference type="NCBI Taxonomy" id="6087"/>
    <lineage>
        <taxon>Eukaryota</taxon>
        <taxon>Metazoa</taxon>
        <taxon>Cnidaria</taxon>
        <taxon>Hydrozoa</taxon>
        <taxon>Hydroidolina</taxon>
        <taxon>Anthoathecata</taxon>
        <taxon>Aplanulata</taxon>
        <taxon>Hydridae</taxon>
        <taxon>Hydra</taxon>
    </lineage>
</organism>
<dbReference type="InterPro" id="IPR013083">
    <property type="entry name" value="Znf_RING/FYVE/PHD"/>
</dbReference>
<evidence type="ECO:0000313" key="10">
    <source>
        <dbReference type="EMBL" id="CDG66257.1"/>
    </source>
</evidence>
<dbReference type="PROSITE" id="PS00972">
    <property type="entry name" value="USP_1"/>
    <property type="match status" value="1"/>
</dbReference>
<evidence type="ECO:0000259" key="9">
    <source>
        <dbReference type="PROSITE" id="PS50271"/>
    </source>
</evidence>
<dbReference type="GO" id="GO:0016579">
    <property type="term" value="P:protein deubiquitination"/>
    <property type="evidence" value="ECO:0007669"/>
    <property type="project" value="InterPro"/>
</dbReference>
<feature type="domain" description="UBP-type" evidence="9">
    <location>
        <begin position="1"/>
        <end position="110"/>
    </location>
</feature>
<dbReference type="GO" id="GO:0008270">
    <property type="term" value="F:zinc ion binding"/>
    <property type="evidence" value="ECO:0007669"/>
    <property type="project" value="UniProtKB-KW"/>
</dbReference>
<keyword evidence="4 6" id="KW-0863">Zinc-finger</keyword>
<gene>
    <name evidence="10" type="primary">USP3</name>
</gene>
<evidence type="ECO:0000256" key="6">
    <source>
        <dbReference type="PROSITE-ProRule" id="PRU00502"/>
    </source>
</evidence>
<evidence type="ECO:0000256" key="4">
    <source>
        <dbReference type="ARBA" id="ARBA00022771"/>
    </source>
</evidence>
<keyword evidence="10" id="KW-0378">Hydrolase</keyword>
<sequence>MECNHLELSVEISPAFVSRLMNENRNLWSCSVCKTNKSPWMCLKCGEVLCGRYVNGHAKMHSESCASHNVCIDASLMVFCYKCDDFIINDTSTGDINLIRTALQNEIPRIQKRKRRQSIDQQLSKESPMKKLNRSPSKENKAGNNVRTVGLRNLGNTCFMNAILQSLSNLKYFSGYFKELPAIELNVKNMDEQTKKYYTRSYQSDDISLVEELRKVLCALWQQGSNTAISPESLFTVVWKVVPRFRGYQQHDAHEFMHCLLDRVHNELLTSKRFTNGCDTIISGIFGGQLQSDVTCLTCGTISKKQEAYRDLSLDIPFKPKLKTSPGKKKTPSACQLIDCLQSFVEMETLDESEWYMCEKCNKKQPSTKKFWILRLPNVLCLHLKRFRYSPLARTKVDTFVRFPIKELNMDPFILKTNQKTNRMSIKAHLYDLAACVVHHGSGAGSGHYTTYARHEGSWYNFNDSSVSLTNEESIQHCKAYILFYTRQYPDVSIIERIKNNYV</sequence>
<name>T2M2M0_HYDVU</name>
<dbReference type="InterPro" id="IPR001607">
    <property type="entry name" value="Znf_UBP"/>
</dbReference>
<dbReference type="InterPro" id="IPR050185">
    <property type="entry name" value="Ub_carboxyl-term_hydrolase"/>
</dbReference>
<feature type="region of interest" description="Disordered" evidence="7">
    <location>
        <begin position="110"/>
        <end position="143"/>
    </location>
</feature>
<dbReference type="OrthoDB" id="21192at2759"/>
<comment type="catalytic activity">
    <reaction evidence="1">
        <text>Thiol-dependent hydrolysis of ester, thioester, amide, peptide and isopeptide bonds formed by the C-terminal Gly of ubiquitin (a 76-residue protein attached to proteins as an intracellular targeting signal).</text>
        <dbReference type="EC" id="3.4.19.12"/>
    </reaction>
</comment>
<dbReference type="EC" id="3.4.19.12" evidence="2"/>
<proteinExistence type="evidence at transcript level"/>
<dbReference type="SMART" id="SM00290">
    <property type="entry name" value="ZnF_UBP"/>
    <property type="match status" value="1"/>
</dbReference>
<dbReference type="Pfam" id="PF02148">
    <property type="entry name" value="zf-UBP"/>
    <property type="match status" value="1"/>
</dbReference>